<reference evidence="9 10" key="1">
    <citation type="submission" date="2018-01" db="EMBL/GenBank/DDBJ databases">
        <title>G. obscuriglobus.</title>
        <authorList>
            <person name="Franke J."/>
            <person name="Blomberg W."/>
            <person name="Selmecki A."/>
        </authorList>
    </citation>
    <scope>NUCLEOTIDE SEQUENCE [LARGE SCALE GENOMIC DNA]</scope>
    <source>
        <strain evidence="9 10">DSM 5831</strain>
    </source>
</reference>
<gene>
    <name evidence="9" type="ORF">C1280_24515</name>
</gene>
<evidence type="ECO:0000313" key="10">
    <source>
        <dbReference type="Proteomes" id="UP000245802"/>
    </source>
</evidence>
<organism evidence="9 10">
    <name type="scientific">Gemmata obscuriglobus</name>
    <dbReference type="NCBI Taxonomy" id="114"/>
    <lineage>
        <taxon>Bacteria</taxon>
        <taxon>Pseudomonadati</taxon>
        <taxon>Planctomycetota</taxon>
        <taxon>Planctomycetia</taxon>
        <taxon>Gemmatales</taxon>
        <taxon>Gemmataceae</taxon>
        <taxon>Gemmata</taxon>
    </lineage>
</organism>
<keyword evidence="6 8" id="KW-0472">Membrane</keyword>
<accession>A0A2Z3GZC1</accession>
<evidence type="ECO:0000256" key="7">
    <source>
        <dbReference type="ARBA" id="ARBA00024033"/>
    </source>
</evidence>
<dbReference type="AlphaFoldDB" id="A0A2Z3GZC1"/>
<dbReference type="KEGG" id="gog:C1280_24515"/>
<dbReference type="InterPro" id="IPR018584">
    <property type="entry name" value="GT87"/>
</dbReference>
<keyword evidence="2" id="KW-1003">Cell membrane</keyword>
<protein>
    <submittedName>
        <fullName evidence="9">DUF2029 domain-containing protein</fullName>
    </submittedName>
</protein>
<keyword evidence="4 8" id="KW-0812">Transmembrane</keyword>
<keyword evidence="3" id="KW-0808">Transferase</keyword>
<feature type="transmembrane region" description="Helical" evidence="8">
    <location>
        <begin position="14"/>
        <end position="38"/>
    </location>
</feature>
<feature type="transmembrane region" description="Helical" evidence="8">
    <location>
        <begin position="327"/>
        <end position="344"/>
    </location>
</feature>
<dbReference type="GO" id="GO:0016758">
    <property type="term" value="F:hexosyltransferase activity"/>
    <property type="evidence" value="ECO:0007669"/>
    <property type="project" value="InterPro"/>
</dbReference>
<feature type="transmembrane region" description="Helical" evidence="8">
    <location>
        <begin position="186"/>
        <end position="209"/>
    </location>
</feature>
<keyword evidence="10" id="KW-1185">Reference proteome</keyword>
<evidence type="ECO:0000256" key="5">
    <source>
        <dbReference type="ARBA" id="ARBA00022989"/>
    </source>
</evidence>
<dbReference type="EMBL" id="CP025958">
    <property type="protein sequence ID" value="AWM39859.1"/>
    <property type="molecule type" value="Genomic_DNA"/>
</dbReference>
<feature type="transmembrane region" description="Helical" evidence="8">
    <location>
        <begin position="379"/>
        <end position="396"/>
    </location>
</feature>
<dbReference type="Proteomes" id="UP000245802">
    <property type="component" value="Chromosome"/>
</dbReference>
<feature type="transmembrane region" description="Helical" evidence="8">
    <location>
        <begin position="216"/>
        <end position="238"/>
    </location>
</feature>
<feature type="transmembrane region" description="Helical" evidence="8">
    <location>
        <begin position="116"/>
        <end position="138"/>
    </location>
</feature>
<dbReference type="RefSeq" id="WP_010050872.1">
    <property type="nucleotide sequence ID" value="NZ_CP025958.1"/>
</dbReference>
<feature type="transmembrane region" description="Helical" evidence="8">
    <location>
        <begin position="280"/>
        <end position="299"/>
    </location>
</feature>
<proteinExistence type="inferred from homology"/>
<evidence type="ECO:0000256" key="6">
    <source>
        <dbReference type="ARBA" id="ARBA00023136"/>
    </source>
</evidence>
<evidence type="ECO:0000256" key="8">
    <source>
        <dbReference type="SAM" id="Phobius"/>
    </source>
</evidence>
<comment type="subcellular location">
    <subcellularLocation>
        <location evidence="1">Cell membrane</location>
        <topology evidence="1">Multi-pass membrane protein</topology>
    </subcellularLocation>
</comment>
<feature type="transmembrane region" description="Helical" evidence="8">
    <location>
        <begin position="147"/>
        <end position="180"/>
    </location>
</feature>
<evidence type="ECO:0000313" key="9">
    <source>
        <dbReference type="EMBL" id="AWM39859.1"/>
    </source>
</evidence>
<dbReference type="OrthoDB" id="265906at2"/>
<dbReference type="GO" id="GO:0005886">
    <property type="term" value="C:plasma membrane"/>
    <property type="evidence" value="ECO:0007669"/>
    <property type="project" value="UniProtKB-SubCell"/>
</dbReference>
<evidence type="ECO:0000256" key="3">
    <source>
        <dbReference type="ARBA" id="ARBA00022679"/>
    </source>
</evidence>
<sequence>MTYAATAEWLRPKLWVGLVVGAASWVVWAVSLALGGWYKDSEGQLIGADHLAFYHAAKLIRDGQPQRIYSYPELIAEGYQQQLVGWDWGSPNRAFEAYRNPPFYALLYTPTAGLSYYVSFAVWTLIGFSLLALAVLLLRPERPARALLWALAFFPVFATASFGQNTFISLAAFAGVYRLLSNDRTFAAGLVAGLLWFKPQLLLGLFVWWGLEPRRYWKCVLGVGCSGALLAAVSWIIVPEASRAFVETLRTNAGFSGFGMWNVVNPKGFFALLLPEHPQLHWPLAAACAIAGVGAAWWVKRKSGGPVAVMFPVAVLLSLWASPHALIYEWTLLVAAAVVLWERLPGSRNVWLPLFALAWAGLTATSALTAVQIRHGLPVIVQVGVPVMGMVGWLAARELAREPEEHR</sequence>
<dbReference type="Pfam" id="PF09594">
    <property type="entry name" value="GT87"/>
    <property type="match status" value="1"/>
</dbReference>
<name>A0A2Z3GZC1_9BACT</name>
<evidence type="ECO:0000256" key="4">
    <source>
        <dbReference type="ARBA" id="ARBA00022692"/>
    </source>
</evidence>
<evidence type="ECO:0000256" key="1">
    <source>
        <dbReference type="ARBA" id="ARBA00004651"/>
    </source>
</evidence>
<feature type="transmembrane region" description="Helical" evidence="8">
    <location>
        <begin position="351"/>
        <end position="373"/>
    </location>
</feature>
<evidence type="ECO:0000256" key="2">
    <source>
        <dbReference type="ARBA" id="ARBA00022475"/>
    </source>
</evidence>
<keyword evidence="5 8" id="KW-1133">Transmembrane helix</keyword>
<comment type="similarity">
    <text evidence="7">Belongs to the glycosyltransferase 87 family.</text>
</comment>